<feature type="non-terminal residue" evidence="1">
    <location>
        <position position="44"/>
    </location>
</feature>
<reference evidence="1" key="1">
    <citation type="journal article" date="2014" name="Front. Microbiol.">
        <title>High frequency of phylogenetically diverse reductive dehalogenase-homologous genes in deep subseafloor sedimentary metagenomes.</title>
        <authorList>
            <person name="Kawai M."/>
            <person name="Futagami T."/>
            <person name="Toyoda A."/>
            <person name="Takaki Y."/>
            <person name="Nishi S."/>
            <person name="Hori S."/>
            <person name="Arai W."/>
            <person name="Tsubouchi T."/>
            <person name="Morono Y."/>
            <person name="Uchiyama I."/>
            <person name="Ito T."/>
            <person name="Fujiyama A."/>
            <person name="Inagaki F."/>
            <person name="Takami H."/>
        </authorList>
    </citation>
    <scope>NUCLEOTIDE SEQUENCE</scope>
    <source>
        <strain evidence="1">Expedition CK06-06</strain>
    </source>
</reference>
<name>X1K3K4_9ZZZZ</name>
<accession>X1K3K4</accession>
<dbReference type="AlphaFoldDB" id="X1K3K4"/>
<gene>
    <name evidence="1" type="ORF">S03H2_70004</name>
</gene>
<sequence length="44" mass="4944">MIPIIDIREELSQLNSLKTDIKSKSVKIPNKASKSHPLLIEMAI</sequence>
<protein>
    <submittedName>
        <fullName evidence="1">Uncharacterized protein</fullName>
    </submittedName>
</protein>
<evidence type="ECO:0000313" key="1">
    <source>
        <dbReference type="EMBL" id="GAI01582.1"/>
    </source>
</evidence>
<proteinExistence type="predicted"/>
<organism evidence="1">
    <name type="scientific">marine sediment metagenome</name>
    <dbReference type="NCBI Taxonomy" id="412755"/>
    <lineage>
        <taxon>unclassified sequences</taxon>
        <taxon>metagenomes</taxon>
        <taxon>ecological metagenomes</taxon>
    </lineage>
</organism>
<dbReference type="EMBL" id="BARU01046397">
    <property type="protein sequence ID" value="GAI01582.1"/>
    <property type="molecule type" value="Genomic_DNA"/>
</dbReference>
<comment type="caution">
    <text evidence="1">The sequence shown here is derived from an EMBL/GenBank/DDBJ whole genome shotgun (WGS) entry which is preliminary data.</text>
</comment>